<proteinExistence type="predicted"/>
<evidence type="ECO:0000313" key="1">
    <source>
        <dbReference type="EMBL" id="KAF5477483.1"/>
    </source>
</evidence>
<dbReference type="Gramene" id="Jr02_10170_p1">
    <property type="protein sequence ID" value="cds.Jr02_10170_p1"/>
    <property type="gene ID" value="Jr02_10170"/>
</dbReference>
<comment type="caution">
    <text evidence="1">The sequence shown here is derived from an EMBL/GenBank/DDBJ whole genome shotgun (WGS) entry which is preliminary data.</text>
</comment>
<organism evidence="1 2">
    <name type="scientific">Juglans regia</name>
    <name type="common">English walnut</name>
    <dbReference type="NCBI Taxonomy" id="51240"/>
    <lineage>
        <taxon>Eukaryota</taxon>
        <taxon>Viridiplantae</taxon>
        <taxon>Streptophyta</taxon>
        <taxon>Embryophyta</taxon>
        <taxon>Tracheophyta</taxon>
        <taxon>Spermatophyta</taxon>
        <taxon>Magnoliopsida</taxon>
        <taxon>eudicotyledons</taxon>
        <taxon>Gunneridae</taxon>
        <taxon>Pentapetalae</taxon>
        <taxon>rosids</taxon>
        <taxon>fabids</taxon>
        <taxon>Fagales</taxon>
        <taxon>Juglandaceae</taxon>
        <taxon>Juglans</taxon>
    </lineage>
</organism>
<reference evidence="1" key="1">
    <citation type="submission" date="2015-10" db="EMBL/GenBank/DDBJ databases">
        <authorList>
            <person name="Martinez-Garcia P.J."/>
            <person name="Crepeau M.W."/>
            <person name="Puiu D."/>
            <person name="Gonzalez-Ibeas D."/>
            <person name="Whalen J."/>
            <person name="Stevens K."/>
            <person name="Paul R."/>
            <person name="Butterfield T."/>
            <person name="Britton M."/>
            <person name="Reagan R."/>
            <person name="Chakraborty S."/>
            <person name="Walawage S.L."/>
            <person name="Vasquez-Gross H.A."/>
            <person name="Cardeno C."/>
            <person name="Famula R."/>
            <person name="Pratt K."/>
            <person name="Kuruganti S."/>
            <person name="Aradhya M.K."/>
            <person name="Leslie C.A."/>
            <person name="Dandekar A.M."/>
            <person name="Salzberg S.L."/>
            <person name="Wegrzyn J.L."/>
            <person name="Langley C.H."/>
            <person name="Neale D.B."/>
        </authorList>
    </citation>
    <scope>NUCLEOTIDE SEQUENCE</scope>
    <source>
        <tissue evidence="1">Leaves</tissue>
    </source>
</reference>
<evidence type="ECO:0000313" key="2">
    <source>
        <dbReference type="Proteomes" id="UP000619265"/>
    </source>
</evidence>
<dbReference type="EMBL" id="LIHL02000002">
    <property type="protein sequence ID" value="KAF5477483.1"/>
    <property type="molecule type" value="Genomic_DNA"/>
</dbReference>
<accession>A0A834D5T9</accession>
<dbReference type="AlphaFoldDB" id="A0A834D5T9"/>
<gene>
    <name evidence="1" type="ORF">F2P56_004120</name>
</gene>
<dbReference type="Proteomes" id="UP000619265">
    <property type="component" value="Unassembled WGS sequence"/>
</dbReference>
<reference evidence="1" key="2">
    <citation type="submission" date="2020-03" db="EMBL/GenBank/DDBJ databases">
        <title>Walnut 2.0.</title>
        <authorList>
            <person name="Marrano A."/>
            <person name="Britton M."/>
            <person name="Zimin A.V."/>
            <person name="Zaini P.A."/>
            <person name="Workman R."/>
            <person name="Puiu D."/>
            <person name="Bianco L."/>
            <person name="Allen B.J."/>
            <person name="Troggio M."/>
            <person name="Leslie C.A."/>
            <person name="Timp W."/>
            <person name="Dendekar A."/>
            <person name="Salzberg S.L."/>
            <person name="Neale D.B."/>
        </authorList>
    </citation>
    <scope>NUCLEOTIDE SEQUENCE</scope>
    <source>
        <tissue evidence="1">Leaves</tissue>
    </source>
</reference>
<sequence>MGAPVARLPSLVTIVNYRHFEENSEKLRSPGIDPSYTHWIFHGEGDSWSVSSSDGDDNTTCESHNFIDDMDEMIEDTRAASFFDHAFVEHGSTSEPTMSDRQWKTFD</sequence>
<protein>
    <submittedName>
        <fullName evidence="1">Uncharacterized protein</fullName>
    </submittedName>
</protein>
<name>A0A834D5T9_JUGRE</name>